<dbReference type="PANTHER" id="PTHR31356:SF36">
    <property type="entry name" value="L-ASCORBATE PEROXIDASE 3"/>
    <property type="match status" value="1"/>
</dbReference>
<dbReference type="Proteomes" id="UP000537989">
    <property type="component" value="Unassembled WGS sequence"/>
</dbReference>
<dbReference type="EC" id="1.11.1.-" evidence="8"/>
<proteinExistence type="inferred from homology"/>
<dbReference type="GO" id="GO:0004601">
    <property type="term" value="F:peroxidase activity"/>
    <property type="evidence" value="ECO:0007669"/>
    <property type="project" value="UniProtKB-KW"/>
</dbReference>
<comment type="caution">
    <text evidence="11">The sequence shown here is derived from an EMBL/GenBank/DDBJ whole genome shotgun (WGS) entry which is preliminary data.</text>
</comment>
<dbReference type="AlphaFoldDB" id="A0AAN5YZ92"/>
<dbReference type="InterPro" id="IPR002207">
    <property type="entry name" value="Peroxidase_I"/>
</dbReference>
<comment type="function">
    <text evidence="1">Destroys radicals which are normally produced within the cells and which are toxic to biological systems.</text>
</comment>
<comment type="similarity">
    <text evidence="2">Belongs to the peroxidase family. Cytochrome c peroxidase subfamily.</text>
</comment>
<dbReference type="GO" id="GO:0020037">
    <property type="term" value="F:heme binding"/>
    <property type="evidence" value="ECO:0007669"/>
    <property type="project" value="UniProtKB-UniRule"/>
</dbReference>
<feature type="compositionally biased region" description="Polar residues" evidence="9">
    <location>
        <begin position="286"/>
        <end position="296"/>
    </location>
</feature>
<feature type="compositionally biased region" description="Polar residues" evidence="9">
    <location>
        <begin position="306"/>
        <end position="317"/>
    </location>
</feature>
<evidence type="ECO:0000259" key="10">
    <source>
        <dbReference type="PROSITE" id="PS50873"/>
    </source>
</evidence>
<dbReference type="InterPro" id="IPR044831">
    <property type="entry name" value="Ccp1-like"/>
</dbReference>
<evidence type="ECO:0000313" key="12">
    <source>
        <dbReference type="Proteomes" id="UP000537989"/>
    </source>
</evidence>
<keyword evidence="6 8" id="KW-0560">Oxidoreductase</keyword>
<keyword evidence="7" id="KW-0408">Iron</keyword>
<reference evidence="11 12" key="1">
    <citation type="submission" date="2020-02" db="EMBL/GenBank/DDBJ databases">
        <title>Identification and distribution of gene clusters putatively required for synthesis of sphingolipid metabolism inhibitors in phylogenetically diverse species of the filamentous fungus Fusarium.</title>
        <authorList>
            <person name="Kim H.-S."/>
            <person name="Busman M."/>
            <person name="Brown D.W."/>
            <person name="Divon H."/>
            <person name="Uhlig S."/>
            <person name="Proctor R.H."/>
        </authorList>
    </citation>
    <scope>NUCLEOTIDE SEQUENCE [LARGE SCALE GENOMIC DNA]</scope>
    <source>
        <strain evidence="11 12">NRRL 2903</strain>
    </source>
</reference>
<dbReference type="Gene3D" id="1.10.520.10">
    <property type="match status" value="1"/>
</dbReference>
<protein>
    <recommendedName>
        <fullName evidence="8">Peroxidase</fullName>
        <ecNumber evidence="8">1.11.1.-</ecNumber>
    </recommendedName>
</protein>
<dbReference type="InterPro" id="IPR010255">
    <property type="entry name" value="Haem_peroxidase_sf"/>
</dbReference>
<feature type="region of interest" description="Disordered" evidence="9">
    <location>
        <begin position="286"/>
        <end position="331"/>
    </location>
</feature>
<keyword evidence="3 8" id="KW-0575">Peroxidase</keyword>
<evidence type="ECO:0000256" key="5">
    <source>
        <dbReference type="ARBA" id="ARBA00022723"/>
    </source>
</evidence>
<dbReference type="GO" id="GO:0000302">
    <property type="term" value="P:response to reactive oxygen species"/>
    <property type="evidence" value="ECO:0007669"/>
    <property type="project" value="TreeGrafter"/>
</dbReference>
<dbReference type="PROSITE" id="PS50873">
    <property type="entry name" value="PEROXIDASE_4"/>
    <property type="match status" value="1"/>
</dbReference>
<dbReference type="GO" id="GO:0046872">
    <property type="term" value="F:metal ion binding"/>
    <property type="evidence" value="ECO:0007669"/>
    <property type="project" value="UniProtKB-UniRule"/>
</dbReference>
<evidence type="ECO:0000256" key="1">
    <source>
        <dbReference type="ARBA" id="ARBA00003917"/>
    </source>
</evidence>
<organism evidence="11 12">
    <name type="scientific">Fusarium austroamericanum</name>
    <dbReference type="NCBI Taxonomy" id="282268"/>
    <lineage>
        <taxon>Eukaryota</taxon>
        <taxon>Fungi</taxon>
        <taxon>Dikarya</taxon>
        <taxon>Ascomycota</taxon>
        <taxon>Pezizomycotina</taxon>
        <taxon>Sordariomycetes</taxon>
        <taxon>Hypocreomycetidae</taxon>
        <taxon>Hypocreales</taxon>
        <taxon>Nectriaceae</taxon>
        <taxon>Fusarium</taxon>
    </lineage>
</organism>
<sequence>MGIVDQPQSKGQKSNPGDFAAVQKSIVDLLNQPDYDDGSAGPVLVRLAWHSSGTYDKVTDTGGSNGAGMRYEAEGGDPANAGLQNARVFLEPVKRLHPWITYSDLWTLAGVTAIRAMGGPEIDWLPGRTDFVDDSKLPPRGRLPDAAQGAEHIRHIFYRMGFNDREIVALSGAHNLGRCHTANSGFEGKWVNNPTRFSNQYFRLLLSETWTEKTIPESGMLQFSSVDQDTEEELMMLPTDIALTTDPEFSKYVRLYAKDKDVFFKDFAKAFAKLLELGMARNSQGKVINTDNQNGGYRSAPKKSDSTPATSGQSGASKTGGCPVMHHKAKL</sequence>
<evidence type="ECO:0000256" key="7">
    <source>
        <dbReference type="ARBA" id="ARBA00023004"/>
    </source>
</evidence>
<keyword evidence="12" id="KW-1185">Reference proteome</keyword>
<name>A0AAN5YZ92_FUSAU</name>
<dbReference type="PRINTS" id="PR00458">
    <property type="entry name" value="PEROXIDASE"/>
</dbReference>
<dbReference type="PROSITE" id="PS00436">
    <property type="entry name" value="PEROXIDASE_2"/>
    <property type="match status" value="1"/>
</dbReference>
<dbReference type="Pfam" id="PF00141">
    <property type="entry name" value="peroxidase"/>
    <property type="match status" value="1"/>
</dbReference>
<dbReference type="GO" id="GO:0034599">
    <property type="term" value="P:cellular response to oxidative stress"/>
    <property type="evidence" value="ECO:0007669"/>
    <property type="project" value="InterPro"/>
</dbReference>
<dbReference type="CDD" id="cd00691">
    <property type="entry name" value="ascorbate_peroxidase"/>
    <property type="match status" value="1"/>
</dbReference>
<dbReference type="PRINTS" id="PR00459">
    <property type="entry name" value="ASPEROXIDASE"/>
</dbReference>
<feature type="domain" description="Plant heme peroxidase family profile" evidence="10">
    <location>
        <begin position="83"/>
        <end position="287"/>
    </location>
</feature>
<keyword evidence="4" id="KW-0349">Heme</keyword>
<accession>A0AAN5YZ92</accession>
<evidence type="ECO:0000313" key="11">
    <source>
        <dbReference type="EMBL" id="KAF5227070.1"/>
    </source>
</evidence>
<dbReference type="EMBL" id="JAAMOD010000717">
    <property type="protein sequence ID" value="KAF5227070.1"/>
    <property type="molecule type" value="Genomic_DNA"/>
</dbReference>
<gene>
    <name evidence="11" type="ORF">FAUST_12006</name>
</gene>
<evidence type="ECO:0000256" key="3">
    <source>
        <dbReference type="ARBA" id="ARBA00022559"/>
    </source>
</evidence>
<evidence type="ECO:0000256" key="8">
    <source>
        <dbReference type="RuleBase" id="RU363051"/>
    </source>
</evidence>
<dbReference type="FunFam" id="1.10.520.10:FF:000005">
    <property type="entry name" value="Cytochrome c peroxidase"/>
    <property type="match status" value="1"/>
</dbReference>
<dbReference type="SUPFAM" id="SSF48113">
    <property type="entry name" value="Heme-dependent peroxidases"/>
    <property type="match status" value="1"/>
</dbReference>
<keyword evidence="5" id="KW-0479">Metal-binding</keyword>
<dbReference type="FunFam" id="1.10.420.10:FF:000009">
    <property type="entry name" value="Ascorbate peroxidase"/>
    <property type="match status" value="1"/>
</dbReference>
<evidence type="ECO:0000256" key="4">
    <source>
        <dbReference type="ARBA" id="ARBA00022617"/>
    </source>
</evidence>
<dbReference type="Gene3D" id="1.10.420.10">
    <property type="entry name" value="Peroxidase, domain 2"/>
    <property type="match status" value="1"/>
</dbReference>
<evidence type="ECO:0000256" key="9">
    <source>
        <dbReference type="SAM" id="MobiDB-lite"/>
    </source>
</evidence>
<dbReference type="PANTHER" id="PTHR31356">
    <property type="entry name" value="THYLAKOID LUMENAL 29 KDA PROTEIN, CHLOROPLASTIC-RELATED"/>
    <property type="match status" value="1"/>
</dbReference>
<evidence type="ECO:0000256" key="6">
    <source>
        <dbReference type="ARBA" id="ARBA00023002"/>
    </source>
</evidence>
<evidence type="ECO:0000256" key="2">
    <source>
        <dbReference type="ARBA" id="ARBA00005997"/>
    </source>
</evidence>
<dbReference type="InterPro" id="IPR019794">
    <property type="entry name" value="Peroxidases_AS"/>
</dbReference>
<dbReference type="GO" id="GO:0042744">
    <property type="term" value="P:hydrogen peroxide catabolic process"/>
    <property type="evidence" value="ECO:0007669"/>
    <property type="project" value="TreeGrafter"/>
</dbReference>
<dbReference type="InterPro" id="IPR002016">
    <property type="entry name" value="Haem_peroxidase"/>
</dbReference>